<proteinExistence type="predicted"/>
<protein>
    <submittedName>
        <fullName evidence="1">Gag-pol polyprotein</fullName>
    </submittedName>
</protein>
<evidence type="ECO:0000313" key="2">
    <source>
        <dbReference type="Proteomes" id="UP000321947"/>
    </source>
</evidence>
<accession>A0A5D3DGM7</accession>
<sequence>MAGYDPPMSTVDGVLTLKSEVEWTDAEEQTSVGNVRALNAIFNGVDLNMFKLINSCTTTKEAWRILEVDMKALQKSNVPHSEEDKRKPFVLPCQMRKLIIAKKITA</sequence>
<name>A0A5D3DGM7_CUCMM</name>
<comment type="caution">
    <text evidence="1">The sequence shown here is derived from an EMBL/GenBank/DDBJ whole genome shotgun (WGS) entry which is preliminary data.</text>
</comment>
<dbReference type="Proteomes" id="UP000321947">
    <property type="component" value="Unassembled WGS sequence"/>
</dbReference>
<evidence type="ECO:0000313" key="1">
    <source>
        <dbReference type="EMBL" id="TYK22847.1"/>
    </source>
</evidence>
<dbReference type="AlphaFoldDB" id="A0A5D3DGM7"/>
<gene>
    <name evidence="1" type="ORF">E5676_scaffold115G00310</name>
</gene>
<dbReference type="EMBL" id="SSTD01004786">
    <property type="protein sequence ID" value="TYK22847.1"/>
    <property type="molecule type" value="Genomic_DNA"/>
</dbReference>
<reference evidence="1 2" key="1">
    <citation type="submission" date="2019-08" db="EMBL/GenBank/DDBJ databases">
        <title>Draft genome sequences of two oriental melons (Cucumis melo L. var makuwa).</title>
        <authorList>
            <person name="Kwon S.-Y."/>
        </authorList>
    </citation>
    <scope>NUCLEOTIDE SEQUENCE [LARGE SCALE GENOMIC DNA]</scope>
    <source>
        <strain evidence="2">cv. Chang Bougi</strain>
        <tissue evidence="1">Leaf</tissue>
    </source>
</reference>
<organism evidence="1 2">
    <name type="scientific">Cucumis melo var. makuwa</name>
    <name type="common">Oriental melon</name>
    <dbReference type="NCBI Taxonomy" id="1194695"/>
    <lineage>
        <taxon>Eukaryota</taxon>
        <taxon>Viridiplantae</taxon>
        <taxon>Streptophyta</taxon>
        <taxon>Embryophyta</taxon>
        <taxon>Tracheophyta</taxon>
        <taxon>Spermatophyta</taxon>
        <taxon>Magnoliopsida</taxon>
        <taxon>eudicotyledons</taxon>
        <taxon>Gunneridae</taxon>
        <taxon>Pentapetalae</taxon>
        <taxon>rosids</taxon>
        <taxon>fabids</taxon>
        <taxon>Cucurbitales</taxon>
        <taxon>Cucurbitaceae</taxon>
        <taxon>Benincaseae</taxon>
        <taxon>Cucumis</taxon>
    </lineage>
</organism>